<reference evidence="2" key="1">
    <citation type="submission" date="2015-10" db="EMBL/GenBank/DDBJ databases">
        <authorList>
            <person name="Luecker S."/>
            <person name="Luecker S."/>
        </authorList>
    </citation>
    <scope>NUCLEOTIDE SEQUENCE [LARGE SCALE GENOMIC DNA]</scope>
</reference>
<proteinExistence type="predicted"/>
<dbReference type="Proteomes" id="UP000198736">
    <property type="component" value="Unassembled WGS sequence"/>
</dbReference>
<sequence>MPVGEAVHLDMVVEFFLRQKSSAYGIGK</sequence>
<dbReference type="AlphaFoldDB" id="A0A0S4L9G6"/>
<evidence type="ECO:0000313" key="1">
    <source>
        <dbReference type="EMBL" id="CUS33417.1"/>
    </source>
</evidence>
<keyword evidence="2" id="KW-1185">Reference proteome</keyword>
<organism evidence="1 2">
    <name type="scientific">Candidatus Nitrospira nitrificans</name>
    <dbReference type="NCBI Taxonomy" id="1742973"/>
    <lineage>
        <taxon>Bacteria</taxon>
        <taxon>Pseudomonadati</taxon>
        <taxon>Nitrospirota</taxon>
        <taxon>Nitrospiria</taxon>
        <taxon>Nitrospirales</taxon>
        <taxon>Nitrospiraceae</taxon>
        <taxon>Nitrospira</taxon>
    </lineage>
</organism>
<gene>
    <name evidence="1" type="ORF">COMA2_130054</name>
</gene>
<evidence type="ECO:0000313" key="2">
    <source>
        <dbReference type="Proteomes" id="UP000198736"/>
    </source>
</evidence>
<protein>
    <submittedName>
        <fullName evidence="1">Uncharacterized protein</fullName>
    </submittedName>
</protein>
<accession>A0A0S4L9G6</accession>
<name>A0A0S4L9G6_9BACT</name>
<dbReference type="EMBL" id="CZPZ01000005">
    <property type="protein sequence ID" value="CUS33417.1"/>
    <property type="molecule type" value="Genomic_DNA"/>
</dbReference>